<gene>
    <name evidence="5" type="ORF">EGI31_20335</name>
</gene>
<evidence type="ECO:0000313" key="6">
    <source>
        <dbReference type="Proteomes" id="UP001204144"/>
    </source>
</evidence>
<evidence type="ECO:0000259" key="4">
    <source>
        <dbReference type="PROSITE" id="PS50043"/>
    </source>
</evidence>
<dbReference type="CDD" id="cd06170">
    <property type="entry name" value="LuxR_C_like"/>
    <property type="match status" value="1"/>
</dbReference>
<keyword evidence="1" id="KW-0805">Transcription regulation</keyword>
<accession>A0AAE3H6Z3</accession>
<dbReference type="GO" id="GO:0006355">
    <property type="term" value="P:regulation of DNA-templated transcription"/>
    <property type="evidence" value="ECO:0007669"/>
    <property type="project" value="InterPro"/>
</dbReference>
<keyword evidence="6" id="KW-1185">Reference proteome</keyword>
<dbReference type="InterPro" id="IPR000792">
    <property type="entry name" value="Tscrpt_reg_LuxR_C"/>
</dbReference>
<name>A0AAE3H6Z3_9BACT</name>
<dbReference type="RefSeq" id="WP_255038980.1">
    <property type="nucleotide sequence ID" value="NZ_RJUF01000181.1"/>
</dbReference>
<dbReference type="Proteomes" id="UP001204144">
    <property type="component" value="Unassembled WGS sequence"/>
</dbReference>
<dbReference type="AlphaFoldDB" id="A0AAE3H6Z3"/>
<evidence type="ECO:0000256" key="3">
    <source>
        <dbReference type="ARBA" id="ARBA00023163"/>
    </source>
</evidence>
<dbReference type="Gene3D" id="1.10.10.10">
    <property type="entry name" value="Winged helix-like DNA-binding domain superfamily/Winged helix DNA-binding domain"/>
    <property type="match status" value="1"/>
</dbReference>
<dbReference type="InterPro" id="IPR016032">
    <property type="entry name" value="Sig_transdc_resp-reg_C-effctor"/>
</dbReference>
<dbReference type="PANTHER" id="PTHR44688:SF16">
    <property type="entry name" value="DNA-BINDING TRANSCRIPTIONAL ACTIVATOR DEVR_DOSR"/>
    <property type="match status" value="1"/>
</dbReference>
<reference evidence="5 6" key="1">
    <citation type="submission" date="2018-11" db="EMBL/GenBank/DDBJ databases">
        <title>Novel bacteria species description.</title>
        <authorList>
            <person name="Han J.-H."/>
        </authorList>
    </citation>
    <scope>NUCLEOTIDE SEQUENCE [LARGE SCALE GENOMIC DNA]</scope>
    <source>
        <strain evidence="5 6">KCTC23259</strain>
    </source>
</reference>
<keyword evidence="2" id="KW-0238">DNA-binding</keyword>
<dbReference type="Gene3D" id="3.30.450.20">
    <property type="entry name" value="PAS domain"/>
    <property type="match status" value="1"/>
</dbReference>
<proteinExistence type="predicted"/>
<dbReference type="PANTHER" id="PTHR44688">
    <property type="entry name" value="DNA-BINDING TRANSCRIPTIONAL ACTIVATOR DEVR_DOSR"/>
    <property type="match status" value="1"/>
</dbReference>
<dbReference type="PRINTS" id="PR00038">
    <property type="entry name" value="HTHLUXR"/>
</dbReference>
<sequence>MNVLSPLSVHEFIEIAKNENEIMIGDFVSYFQNQIEEASNYAIGPYFWFIGDNSTLMITAASQNINELTPYQHEAWTKGNTFFFAENIHPDDRFFVLSAFKLAVEKIELLPLERQSSVRLNIYARMLNAKAEYRWVLIQMPRLYINEKDRTTVGFILVTDLSHLEFLKRPTLMTLTDKVNNQNQYFHIAEDLKELVVADLPNITKREQEIVNLMAKGLNSPAISEKLYLSYHTVENHKRNLRKKTNTKTSAELIDYVWRNNLI</sequence>
<dbReference type="PROSITE" id="PS00622">
    <property type="entry name" value="HTH_LUXR_1"/>
    <property type="match status" value="1"/>
</dbReference>
<dbReference type="SUPFAM" id="SSF46894">
    <property type="entry name" value="C-terminal effector domain of the bipartite response regulators"/>
    <property type="match status" value="1"/>
</dbReference>
<dbReference type="InterPro" id="IPR036388">
    <property type="entry name" value="WH-like_DNA-bd_sf"/>
</dbReference>
<dbReference type="Pfam" id="PF00196">
    <property type="entry name" value="GerE"/>
    <property type="match status" value="1"/>
</dbReference>
<evidence type="ECO:0000256" key="2">
    <source>
        <dbReference type="ARBA" id="ARBA00023125"/>
    </source>
</evidence>
<comment type="caution">
    <text evidence="5">The sequence shown here is derived from an EMBL/GenBank/DDBJ whole genome shotgun (WGS) entry which is preliminary data.</text>
</comment>
<evidence type="ECO:0000313" key="5">
    <source>
        <dbReference type="EMBL" id="MCP9765290.1"/>
    </source>
</evidence>
<dbReference type="GO" id="GO:0003677">
    <property type="term" value="F:DNA binding"/>
    <property type="evidence" value="ECO:0007669"/>
    <property type="project" value="UniProtKB-KW"/>
</dbReference>
<dbReference type="SMART" id="SM00421">
    <property type="entry name" value="HTH_LUXR"/>
    <property type="match status" value="1"/>
</dbReference>
<dbReference type="PROSITE" id="PS50043">
    <property type="entry name" value="HTH_LUXR_2"/>
    <property type="match status" value="1"/>
</dbReference>
<protein>
    <submittedName>
        <fullName evidence="5">LuxR family transcriptional regulator</fullName>
    </submittedName>
</protein>
<keyword evidence="3" id="KW-0804">Transcription</keyword>
<dbReference type="EMBL" id="RJUF01000181">
    <property type="protein sequence ID" value="MCP9765290.1"/>
    <property type="molecule type" value="Genomic_DNA"/>
</dbReference>
<organism evidence="5 6">
    <name type="scientific">Lacihabitans soyangensis</name>
    <dbReference type="NCBI Taxonomy" id="869394"/>
    <lineage>
        <taxon>Bacteria</taxon>
        <taxon>Pseudomonadati</taxon>
        <taxon>Bacteroidota</taxon>
        <taxon>Cytophagia</taxon>
        <taxon>Cytophagales</taxon>
        <taxon>Leadbetterellaceae</taxon>
        <taxon>Lacihabitans</taxon>
    </lineage>
</organism>
<evidence type="ECO:0000256" key="1">
    <source>
        <dbReference type="ARBA" id="ARBA00023015"/>
    </source>
</evidence>
<feature type="domain" description="HTH luxR-type" evidence="4">
    <location>
        <begin position="196"/>
        <end position="261"/>
    </location>
</feature>